<organism evidence="1 2">
    <name type="scientific">Lacisediminihabitans changchengi</name>
    <dbReference type="NCBI Taxonomy" id="2787634"/>
    <lineage>
        <taxon>Bacteria</taxon>
        <taxon>Bacillati</taxon>
        <taxon>Actinomycetota</taxon>
        <taxon>Actinomycetes</taxon>
        <taxon>Micrococcales</taxon>
        <taxon>Microbacteriaceae</taxon>
        <taxon>Lacisediminihabitans</taxon>
    </lineage>
</organism>
<dbReference type="EMBL" id="JAEPES010000002">
    <property type="protein sequence ID" value="MBK4347124.1"/>
    <property type="molecule type" value="Genomic_DNA"/>
</dbReference>
<gene>
    <name evidence="1" type="ORF">IV501_05705</name>
</gene>
<name>A0A934SKN6_9MICO</name>
<proteinExistence type="predicted"/>
<evidence type="ECO:0000313" key="1">
    <source>
        <dbReference type="EMBL" id="MBK4347124.1"/>
    </source>
</evidence>
<dbReference type="GO" id="GO:0003824">
    <property type="term" value="F:catalytic activity"/>
    <property type="evidence" value="ECO:0007669"/>
    <property type="project" value="InterPro"/>
</dbReference>
<reference evidence="1" key="1">
    <citation type="submission" date="2021-01" db="EMBL/GenBank/DDBJ databases">
        <title>Lacisediminihabitans sp. nov. strain G11-30, isolated from Antarctic Soil.</title>
        <authorList>
            <person name="Li J."/>
        </authorList>
    </citation>
    <scope>NUCLEOTIDE SEQUENCE</scope>
    <source>
        <strain evidence="1">G11-30</strain>
    </source>
</reference>
<dbReference type="SUPFAM" id="SSF74650">
    <property type="entry name" value="Galactose mutarotase-like"/>
    <property type="match status" value="1"/>
</dbReference>
<dbReference type="GO" id="GO:0005975">
    <property type="term" value="P:carbohydrate metabolic process"/>
    <property type="evidence" value="ECO:0007669"/>
    <property type="project" value="InterPro"/>
</dbReference>
<dbReference type="InterPro" id="IPR011013">
    <property type="entry name" value="Gal_mutarotase_sf_dom"/>
</dbReference>
<evidence type="ECO:0008006" key="3">
    <source>
        <dbReference type="Google" id="ProtNLM"/>
    </source>
</evidence>
<sequence>MTVALAGGNGLRLVVDVENGARIVSLTTADGVEWLAPSRPTTEGGPRPSFIHPGMGGWDEVVPTVQPDVLPGGTRVGDHGEAWSVPWAEEEVAPGHLRLWVALPSIHATLTRTIRSTTAGFRIEWSATTSAPVAVPLLWTAHPQFRSTAQSALSFSNLGTPVLPNLIEHHPVAGRYLVFDDRSFADWAPHGGSLKTFVEPGTPIDSVAIAGPGGSSVSLSWGAAQLPYLGLFWDNGEFAEGPVFSVEPTTGRGDLASEAMAHEEVAMLSPGRPLRWWIEITA</sequence>
<dbReference type="InterPro" id="IPR014718">
    <property type="entry name" value="GH-type_carb-bd"/>
</dbReference>
<dbReference type="RefSeq" id="WP_200555495.1">
    <property type="nucleotide sequence ID" value="NZ_JAEPES010000002.1"/>
</dbReference>
<evidence type="ECO:0000313" key="2">
    <source>
        <dbReference type="Proteomes" id="UP000636458"/>
    </source>
</evidence>
<accession>A0A934SKN6</accession>
<dbReference type="Proteomes" id="UP000636458">
    <property type="component" value="Unassembled WGS sequence"/>
</dbReference>
<keyword evidence="2" id="KW-1185">Reference proteome</keyword>
<dbReference type="AlphaFoldDB" id="A0A934SKN6"/>
<dbReference type="GO" id="GO:0030246">
    <property type="term" value="F:carbohydrate binding"/>
    <property type="evidence" value="ECO:0007669"/>
    <property type="project" value="InterPro"/>
</dbReference>
<comment type="caution">
    <text evidence="1">The sequence shown here is derived from an EMBL/GenBank/DDBJ whole genome shotgun (WGS) entry which is preliminary data.</text>
</comment>
<protein>
    <recommendedName>
        <fullName evidence="3">Aldose 1-epimerase</fullName>
    </recommendedName>
</protein>
<dbReference type="Gene3D" id="2.70.98.10">
    <property type="match status" value="1"/>
</dbReference>